<feature type="domain" description="Response regulatory" evidence="4">
    <location>
        <begin position="13"/>
        <end position="131"/>
    </location>
</feature>
<feature type="region of interest" description="Disordered" evidence="3">
    <location>
        <begin position="136"/>
        <end position="160"/>
    </location>
</feature>
<evidence type="ECO:0000256" key="1">
    <source>
        <dbReference type="ARBA" id="ARBA00022553"/>
    </source>
</evidence>
<dbReference type="AlphaFoldDB" id="A0A1H8PU40"/>
<dbReference type="PANTHER" id="PTHR44591:SF3">
    <property type="entry name" value="RESPONSE REGULATORY DOMAIN-CONTAINING PROTEIN"/>
    <property type="match status" value="1"/>
</dbReference>
<dbReference type="EMBL" id="FOCT01000023">
    <property type="protein sequence ID" value="SEO45271.1"/>
    <property type="molecule type" value="Genomic_DNA"/>
</dbReference>
<dbReference type="Pfam" id="PF00072">
    <property type="entry name" value="Response_reg"/>
    <property type="match status" value="1"/>
</dbReference>
<keyword evidence="1 2" id="KW-0597">Phosphoprotein</keyword>
<dbReference type="InterPro" id="IPR011006">
    <property type="entry name" value="CheY-like_superfamily"/>
</dbReference>
<feature type="modified residue" description="4-aspartylphosphate" evidence="2">
    <location>
        <position position="62"/>
    </location>
</feature>
<evidence type="ECO:0000313" key="5">
    <source>
        <dbReference type="EMBL" id="SEO45271.1"/>
    </source>
</evidence>
<dbReference type="InterPro" id="IPR050595">
    <property type="entry name" value="Bact_response_regulator"/>
</dbReference>
<dbReference type="Gene3D" id="3.40.50.2300">
    <property type="match status" value="1"/>
</dbReference>
<dbReference type="SUPFAM" id="SSF52172">
    <property type="entry name" value="CheY-like"/>
    <property type="match status" value="1"/>
</dbReference>
<protein>
    <submittedName>
        <fullName evidence="5">CheY chemotaxis protein or a CheY-like REC (Receiver) domain</fullName>
    </submittedName>
</protein>
<evidence type="ECO:0000256" key="2">
    <source>
        <dbReference type="PROSITE-ProRule" id="PRU00169"/>
    </source>
</evidence>
<name>A0A1H8PU40_9PROT</name>
<dbReference type="PANTHER" id="PTHR44591">
    <property type="entry name" value="STRESS RESPONSE REGULATOR PROTEIN 1"/>
    <property type="match status" value="1"/>
</dbReference>
<dbReference type="RefSeq" id="WP_074749163.1">
    <property type="nucleotide sequence ID" value="NZ_FOCT01000023.1"/>
</dbReference>
<dbReference type="InterPro" id="IPR001789">
    <property type="entry name" value="Sig_transdc_resp-reg_receiver"/>
</dbReference>
<dbReference type="Proteomes" id="UP000183898">
    <property type="component" value="Unassembled WGS sequence"/>
</dbReference>
<evidence type="ECO:0000256" key="3">
    <source>
        <dbReference type="SAM" id="MobiDB-lite"/>
    </source>
</evidence>
<proteinExistence type="predicted"/>
<sequence length="160" mass="17453">MLRRNLTLLSGIKVLIIDDEPEALDLTELMLSFYGAQVITCLTAVQGLERLRTFCPDVIVCDINMTRMNGYQFVQAVQDFSTDKGRNTLAIALSAPGKEEAQAYAHGAGFQRYLCKPVQLLTLLETVAELADRPIKKSGQQGAGTGPEWMPVSEVSGFAA</sequence>
<dbReference type="GO" id="GO:0000160">
    <property type="term" value="P:phosphorelay signal transduction system"/>
    <property type="evidence" value="ECO:0007669"/>
    <property type="project" value="InterPro"/>
</dbReference>
<accession>A0A1H8PU40</accession>
<dbReference type="SMART" id="SM00448">
    <property type="entry name" value="REC"/>
    <property type="match status" value="1"/>
</dbReference>
<evidence type="ECO:0000259" key="4">
    <source>
        <dbReference type="PROSITE" id="PS50110"/>
    </source>
</evidence>
<reference evidence="5 6" key="1">
    <citation type="submission" date="2016-10" db="EMBL/GenBank/DDBJ databases">
        <authorList>
            <person name="de Groot N.N."/>
        </authorList>
    </citation>
    <scope>NUCLEOTIDE SEQUENCE [LARGE SCALE GENOMIC DNA]</scope>
    <source>
        <strain evidence="5 6">Nl18</strain>
    </source>
</reference>
<gene>
    <name evidence="5" type="ORF">SAMN05216404_1238</name>
</gene>
<evidence type="ECO:0000313" key="6">
    <source>
        <dbReference type="Proteomes" id="UP000183898"/>
    </source>
</evidence>
<dbReference type="PROSITE" id="PS50110">
    <property type="entry name" value="RESPONSE_REGULATORY"/>
    <property type="match status" value="1"/>
</dbReference>
<organism evidence="5 6">
    <name type="scientific">Nitrosospira multiformis</name>
    <dbReference type="NCBI Taxonomy" id="1231"/>
    <lineage>
        <taxon>Bacteria</taxon>
        <taxon>Pseudomonadati</taxon>
        <taxon>Pseudomonadota</taxon>
        <taxon>Betaproteobacteria</taxon>
        <taxon>Nitrosomonadales</taxon>
        <taxon>Nitrosomonadaceae</taxon>
        <taxon>Nitrosospira</taxon>
    </lineage>
</organism>